<keyword evidence="1" id="KW-0812">Transmembrane</keyword>
<proteinExistence type="predicted"/>
<feature type="transmembrane region" description="Helical" evidence="1">
    <location>
        <begin position="202"/>
        <end position="221"/>
    </location>
</feature>
<evidence type="ECO:0000313" key="2">
    <source>
        <dbReference type="EMBL" id="MFC4715789.1"/>
    </source>
</evidence>
<feature type="transmembrane region" description="Helical" evidence="1">
    <location>
        <begin position="227"/>
        <end position="246"/>
    </location>
</feature>
<dbReference type="Proteomes" id="UP001595884">
    <property type="component" value="Unassembled WGS sequence"/>
</dbReference>
<reference evidence="3" key="1">
    <citation type="journal article" date="2019" name="Int. J. Syst. Evol. Microbiol.">
        <title>The Global Catalogue of Microorganisms (GCM) 10K type strain sequencing project: providing services to taxonomists for standard genome sequencing and annotation.</title>
        <authorList>
            <consortium name="The Broad Institute Genomics Platform"/>
            <consortium name="The Broad Institute Genome Sequencing Center for Infectious Disease"/>
            <person name="Wu L."/>
            <person name="Ma J."/>
        </authorList>
    </citation>
    <scope>NUCLEOTIDE SEQUENCE [LARGE SCALE GENOMIC DNA]</scope>
    <source>
        <strain evidence="3">CGMCC 1.12849</strain>
    </source>
</reference>
<evidence type="ECO:0000256" key="1">
    <source>
        <dbReference type="SAM" id="Phobius"/>
    </source>
</evidence>
<feature type="transmembrane region" description="Helical" evidence="1">
    <location>
        <begin position="151"/>
        <end position="169"/>
    </location>
</feature>
<evidence type="ECO:0000313" key="3">
    <source>
        <dbReference type="Proteomes" id="UP001595884"/>
    </source>
</evidence>
<evidence type="ECO:0008006" key="4">
    <source>
        <dbReference type="Google" id="ProtNLM"/>
    </source>
</evidence>
<organism evidence="2 3">
    <name type="scientific">Glutamicibacter bergerei</name>
    <dbReference type="NCBI Taxonomy" id="256702"/>
    <lineage>
        <taxon>Bacteria</taxon>
        <taxon>Bacillati</taxon>
        <taxon>Actinomycetota</taxon>
        <taxon>Actinomycetes</taxon>
        <taxon>Micrococcales</taxon>
        <taxon>Micrococcaceae</taxon>
        <taxon>Glutamicibacter</taxon>
    </lineage>
</organism>
<accession>A0ABV9MKV9</accession>
<keyword evidence="3" id="KW-1185">Reference proteome</keyword>
<sequence>MSSSISPAPGAKAPRATHRTRRRIIAWDPGRDTLIALSTLLAFWGCYFAGSALGSWFLVLGILLVGTLIPALTVLRLRGEGWEGLGFTRRFLVTSLIIAAVLGAGSAYQLIVTASELQVQLLPHLLANFLVFWEPLFVFGWLYLRWERAFGWLPAIFLTSVGFALQHVGSVPLPVALSFGMFALVFSIVFAFVRNLAILWPLFYPVASGIGTLQSGLAMGWDDVLSGALIFVVQLCILFFVARGIVKRTA</sequence>
<protein>
    <recommendedName>
        <fullName evidence="4">CPBP family intramembrane metalloprotease</fullName>
    </recommendedName>
</protein>
<feature type="transmembrane region" description="Helical" evidence="1">
    <location>
        <begin position="175"/>
        <end position="193"/>
    </location>
</feature>
<dbReference type="RefSeq" id="WP_346058854.1">
    <property type="nucleotide sequence ID" value="NZ_BAAAVQ010000010.1"/>
</dbReference>
<feature type="transmembrane region" description="Helical" evidence="1">
    <location>
        <begin position="124"/>
        <end position="144"/>
    </location>
</feature>
<gene>
    <name evidence="2" type="ORF">ACFO7V_06510</name>
</gene>
<keyword evidence="1" id="KW-1133">Transmembrane helix</keyword>
<feature type="transmembrane region" description="Helical" evidence="1">
    <location>
        <begin position="56"/>
        <end position="79"/>
    </location>
</feature>
<feature type="transmembrane region" description="Helical" evidence="1">
    <location>
        <begin position="91"/>
        <end position="112"/>
    </location>
</feature>
<keyword evidence="1" id="KW-0472">Membrane</keyword>
<dbReference type="EMBL" id="JBHSHE010000023">
    <property type="protein sequence ID" value="MFC4715789.1"/>
    <property type="molecule type" value="Genomic_DNA"/>
</dbReference>
<comment type="caution">
    <text evidence="2">The sequence shown here is derived from an EMBL/GenBank/DDBJ whole genome shotgun (WGS) entry which is preliminary data.</text>
</comment>
<name>A0ABV9MKV9_9MICC</name>